<dbReference type="OrthoDB" id="9033165at2"/>
<evidence type="ECO:0000313" key="3">
    <source>
        <dbReference type="EMBL" id="SIO48324.1"/>
    </source>
</evidence>
<evidence type="ECO:0000256" key="1">
    <source>
        <dbReference type="SAM" id="SignalP"/>
    </source>
</evidence>
<protein>
    <recommendedName>
        <fullName evidence="2">Surface-adhesin protein E-like domain-containing protein</fullName>
    </recommendedName>
</protein>
<dbReference type="AlphaFoldDB" id="A0A1N6JVF1"/>
<gene>
    <name evidence="3" type="ORF">SAMN05444168_5171</name>
</gene>
<dbReference type="Proteomes" id="UP000184693">
    <property type="component" value="Unassembled WGS sequence"/>
</dbReference>
<evidence type="ECO:0000313" key="4">
    <source>
        <dbReference type="Proteomes" id="UP000184693"/>
    </source>
</evidence>
<sequence>MLKKGVICAALLSMSMTALAENWKVFQWNNDTTLRYDTESITHKGKITATWVSATYAQPAVRPGYSVPLTRQVSHWIFNCADKTTAIGQVVSYGADGNQVDSNPGDPNDFRSVTPHSVADAMMNTVCPR</sequence>
<dbReference type="EMBL" id="FSRM01000002">
    <property type="protein sequence ID" value="SIO48324.1"/>
    <property type="molecule type" value="Genomic_DNA"/>
</dbReference>
<proteinExistence type="predicted"/>
<evidence type="ECO:0000259" key="2">
    <source>
        <dbReference type="Pfam" id="PF16747"/>
    </source>
</evidence>
<dbReference type="RefSeq" id="WP_074267183.1">
    <property type="nucleotide sequence ID" value="NZ_FSRM01000002.1"/>
</dbReference>
<accession>A0A1N6JVF1</accession>
<feature type="signal peptide" evidence="1">
    <location>
        <begin position="1"/>
        <end position="20"/>
    </location>
</feature>
<feature type="domain" description="Surface-adhesin protein E-like" evidence="2">
    <location>
        <begin position="29"/>
        <end position="127"/>
    </location>
</feature>
<feature type="chain" id="PRO_5012591046" description="Surface-adhesin protein E-like domain-containing protein" evidence="1">
    <location>
        <begin position="21"/>
        <end position="129"/>
    </location>
</feature>
<dbReference type="InterPro" id="IPR031939">
    <property type="entry name" value="Adhesin_E-like"/>
</dbReference>
<dbReference type="Pfam" id="PF16747">
    <property type="entry name" value="Adhesin_E"/>
    <property type="match status" value="1"/>
</dbReference>
<reference evidence="3 4" key="1">
    <citation type="submission" date="2016-11" db="EMBL/GenBank/DDBJ databases">
        <authorList>
            <person name="Jaros S."/>
            <person name="Januszkiewicz K."/>
            <person name="Wedrychowicz H."/>
        </authorList>
    </citation>
    <scope>NUCLEOTIDE SEQUENCE [LARGE SCALE GENOMIC DNA]</scope>
    <source>
        <strain evidence="3 4">GAS86</strain>
    </source>
</reference>
<keyword evidence="1" id="KW-0732">Signal</keyword>
<name>A0A1N6JVF1_9BURK</name>
<organism evidence="3 4">
    <name type="scientific">Paraburkholderia phenazinium</name>
    <dbReference type="NCBI Taxonomy" id="60549"/>
    <lineage>
        <taxon>Bacteria</taxon>
        <taxon>Pseudomonadati</taxon>
        <taxon>Pseudomonadota</taxon>
        <taxon>Betaproteobacteria</taxon>
        <taxon>Burkholderiales</taxon>
        <taxon>Burkholderiaceae</taxon>
        <taxon>Paraburkholderia</taxon>
    </lineage>
</organism>